<sequence>MTRQINKALRDCIERFKAYPKTKRFNEGDLFPDDILPLVERMRRYTIWNVDDSDREMLDDTDLLEDLFYILNNGLNKDAVNLAAIFLRQLYITTRDNQIPERIINRLLENKLDEKRTCQLLYAIPPGVDGLHRLKPFLEDVSKHVRRMALDVIYTSRSKKIRPLIENVLRNSPSSHELLVAMISIKKVGNKDSVEVIKPYLHHKSGEVQSDALFAIAVILGDEGNQLYIDALLDRKYREKHQAVLIIVEHCGDEAIPALSRRIKTILSGKRLSVGHHADGHTELTTALEFLLKFEGDKTVESTFKYVTRKLDKLTEQEREYLSQKQPAFYQAIISGQAADGTR</sequence>
<proteinExistence type="predicted"/>
<name>A0A3B0YDQ8_9ZZZZ</name>
<accession>A0A3B0YDQ8</accession>
<dbReference type="InterPro" id="IPR011989">
    <property type="entry name" value="ARM-like"/>
</dbReference>
<dbReference type="InterPro" id="IPR016024">
    <property type="entry name" value="ARM-type_fold"/>
</dbReference>
<organism evidence="1">
    <name type="scientific">hydrothermal vent metagenome</name>
    <dbReference type="NCBI Taxonomy" id="652676"/>
    <lineage>
        <taxon>unclassified sequences</taxon>
        <taxon>metagenomes</taxon>
        <taxon>ecological metagenomes</taxon>
    </lineage>
</organism>
<protein>
    <recommendedName>
        <fullName evidence="2">HEAT repeat domain-containing protein</fullName>
    </recommendedName>
</protein>
<gene>
    <name evidence="1" type="ORF">MNBD_GAMMA14-2428</name>
</gene>
<dbReference type="AlphaFoldDB" id="A0A3B0YDQ8"/>
<evidence type="ECO:0000313" key="1">
    <source>
        <dbReference type="EMBL" id="VAW74890.1"/>
    </source>
</evidence>
<dbReference type="EMBL" id="UOFM01000113">
    <property type="protein sequence ID" value="VAW74890.1"/>
    <property type="molecule type" value="Genomic_DNA"/>
</dbReference>
<reference evidence="1" key="1">
    <citation type="submission" date="2018-06" db="EMBL/GenBank/DDBJ databases">
        <authorList>
            <person name="Zhirakovskaya E."/>
        </authorList>
    </citation>
    <scope>NUCLEOTIDE SEQUENCE</scope>
</reference>
<evidence type="ECO:0008006" key="2">
    <source>
        <dbReference type="Google" id="ProtNLM"/>
    </source>
</evidence>
<dbReference type="SUPFAM" id="SSF48371">
    <property type="entry name" value="ARM repeat"/>
    <property type="match status" value="1"/>
</dbReference>
<dbReference type="Gene3D" id="1.25.10.10">
    <property type="entry name" value="Leucine-rich Repeat Variant"/>
    <property type="match status" value="1"/>
</dbReference>